<evidence type="ECO:0000313" key="4">
    <source>
        <dbReference type="EMBL" id="SYW82574.1"/>
    </source>
</evidence>
<dbReference type="PANTHER" id="PTHR31836:SF25">
    <property type="entry name" value="RLPA-LIKE PROTEIN DOUBLE-PSI BETA-BARREL DOMAIN-CONTAINING PROTEIN"/>
    <property type="match status" value="1"/>
</dbReference>
<keyword evidence="2" id="KW-1133">Transmembrane helix</keyword>
<feature type="signal peptide" evidence="3">
    <location>
        <begin position="1"/>
        <end position="19"/>
    </location>
</feature>
<name>A0A8H8TT21_9BASI</name>
<dbReference type="Proteomes" id="UP000658997">
    <property type="component" value="Unassembled WGS sequence"/>
</dbReference>
<keyword evidence="2" id="KW-0812">Transmembrane</keyword>
<evidence type="ECO:0008006" key="6">
    <source>
        <dbReference type="Google" id="ProtNLM"/>
    </source>
</evidence>
<evidence type="ECO:0000256" key="2">
    <source>
        <dbReference type="SAM" id="Phobius"/>
    </source>
</evidence>
<reference evidence="4" key="1">
    <citation type="submission" date="2018-08" db="EMBL/GenBank/DDBJ databases">
        <authorList>
            <person name="Guldener U."/>
        </authorList>
    </citation>
    <scope>NUCLEOTIDE SEQUENCE</scope>
    <source>
        <strain evidence="4">UB2</strain>
    </source>
</reference>
<evidence type="ECO:0000256" key="3">
    <source>
        <dbReference type="SAM" id="SignalP"/>
    </source>
</evidence>
<comment type="caution">
    <text evidence="4">The sequence shown here is derived from an EMBL/GenBank/DDBJ whole genome shotgun (WGS) entry which is preliminary data.</text>
</comment>
<dbReference type="InterPro" id="IPR051477">
    <property type="entry name" value="Expansin_CellWall"/>
</dbReference>
<dbReference type="AlphaFoldDB" id="A0A8H8TT21"/>
<protein>
    <recommendedName>
        <fullName evidence="6">RlpA-like protein double-psi beta-barrel domain-containing protein</fullName>
    </recommendedName>
</protein>
<dbReference type="SUPFAM" id="SSF50685">
    <property type="entry name" value="Barwin-like endoglucanases"/>
    <property type="match status" value="2"/>
</dbReference>
<evidence type="ECO:0000256" key="1">
    <source>
        <dbReference type="ARBA" id="ARBA00022729"/>
    </source>
</evidence>
<accession>A0A8H8TT21</accession>
<keyword evidence="1 3" id="KW-0732">Signal</keyword>
<sequence>MKFTTAIFTLISAAAAVSAAAIDTNVSGLSALGERSFELKARHVESAARDTDNVEKRDWVSKWGKATWYGGNQLNDPACGGPTPNDNSMIAAVKKNGGYGKCGETVHLHYQGKMVSVKIVDYCASKFHFVSTASSSIHSFSSAHPHPHLIVSSHTLHRIATNAIFSFYTIIFVSSFFSPFLRLRRCRLRVLRTLGCEWGHFDLSRGAFKKLASIDQGVIEGLHFKLFTKN</sequence>
<organism evidence="4 5">
    <name type="scientific">Ustilago bromivora</name>
    <dbReference type="NCBI Taxonomy" id="307758"/>
    <lineage>
        <taxon>Eukaryota</taxon>
        <taxon>Fungi</taxon>
        <taxon>Dikarya</taxon>
        <taxon>Basidiomycota</taxon>
        <taxon>Ustilaginomycotina</taxon>
        <taxon>Ustilaginomycetes</taxon>
        <taxon>Ustilaginales</taxon>
        <taxon>Ustilaginaceae</taxon>
        <taxon>Ustilago</taxon>
    </lineage>
</organism>
<feature type="chain" id="PRO_5034979983" description="RlpA-like protein double-psi beta-barrel domain-containing protein" evidence="3">
    <location>
        <begin position="20"/>
        <end position="230"/>
    </location>
</feature>
<dbReference type="CDD" id="cd22191">
    <property type="entry name" value="DPBB_RlpA_EXP_N-like"/>
    <property type="match status" value="1"/>
</dbReference>
<feature type="transmembrane region" description="Helical" evidence="2">
    <location>
        <begin position="163"/>
        <end position="183"/>
    </location>
</feature>
<keyword evidence="5" id="KW-1185">Reference proteome</keyword>
<proteinExistence type="predicted"/>
<dbReference type="EMBL" id="ULHB01000117">
    <property type="protein sequence ID" value="SYW82574.1"/>
    <property type="molecule type" value="Genomic_DNA"/>
</dbReference>
<keyword evidence="2" id="KW-0472">Membrane</keyword>
<dbReference type="PANTHER" id="PTHR31836">
    <property type="match status" value="1"/>
</dbReference>
<evidence type="ECO:0000313" key="5">
    <source>
        <dbReference type="Proteomes" id="UP000658997"/>
    </source>
</evidence>
<gene>
    <name evidence="4" type="ORF">UBRO2_04696</name>
</gene>
<dbReference type="InterPro" id="IPR036908">
    <property type="entry name" value="RlpA-like_sf"/>
</dbReference>
<dbReference type="Gene3D" id="2.40.40.10">
    <property type="entry name" value="RlpA-like domain"/>
    <property type="match status" value="1"/>
</dbReference>